<feature type="region of interest" description="Disordered" evidence="1">
    <location>
        <begin position="73"/>
        <end position="112"/>
    </location>
</feature>
<sequence length="424" mass="45337">MTDGGSGLGAELRRRREAAGLTLRSLAREISYDKGHLSRVERGMSPPGRRLVELYDLATGADGKLAAALLPGAVRPPSDRAPADRPPSDLPSPDLPSPDLPSSNRPRGAAVRPGWVADERESALAVAAFQASLAQLRTIGRELPPGVVLPALDGQFRALSTLTSGVPRPDRRLLRQAARTAEYAGWMAQEAGDAAEARRWTGAAAELAARAAHRDLRAYTWVRRAELELYAGRPDLVLELAHRAGSDEHVHPRVRALAAHRAGQGYALRGDQASCLRELGRAEELWAGSAEVRGEGLDFGPESLGNPGPFVSGWCWVDLGRPGRAAEELAVAVGRTRSAQSRRGRGLFGARLARAYVEAGELQQGVEVGRRALRAVAATRSATASGELRTLVGRIEEAPRHRPAADFADRTRELLADLDGDGGR</sequence>
<dbReference type="SMART" id="SM00530">
    <property type="entry name" value="HTH_XRE"/>
    <property type="match status" value="1"/>
</dbReference>
<dbReference type="Gene3D" id="1.25.40.10">
    <property type="entry name" value="Tetratricopeptide repeat domain"/>
    <property type="match status" value="1"/>
</dbReference>
<dbReference type="InterPro" id="IPR010982">
    <property type="entry name" value="Lambda_DNA-bd_dom_sf"/>
</dbReference>
<dbReference type="EMBL" id="JBHSFK010000016">
    <property type="protein sequence ID" value="MFC4502702.1"/>
    <property type="molecule type" value="Genomic_DNA"/>
</dbReference>
<proteinExistence type="predicted"/>
<evidence type="ECO:0000259" key="2">
    <source>
        <dbReference type="PROSITE" id="PS50943"/>
    </source>
</evidence>
<evidence type="ECO:0000313" key="3">
    <source>
        <dbReference type="EMBL" id="MFC4502702.1"/>
    </source>
</evidence>
<feature type="compositionally biased region" description="Pro residues" evidence="1">
    <location>
        <begin position="88"/>
        <end position="99"/>
    </location>
</feature>
<reference evidence="4" key="1">
    <citation type="journal article" date="2019" name="Int. J. Syst. Evol. Microbiol.">
        <title>The Global Catalogue of Microorganisms (GCM) 10K type strain sequencing project: providing services to taxonomists for standard genome sequencing and annotation.</title>
        <authorList>
            <consortium name="The Broad Institute Genomics Platform"/>
            <consortium name="The Broad Institute Genome Sequencing Center for Infectious Disease"/>
            <person name="Wu L."/>
            <person name="Ma J."/>
        </authorList>
    </citation>
    <scope>NUCLEOTIDE SEQUENCE [LARGE SCALE GENOMIC DNA]</scope>
    <source>
        <strain evidence="4">CGMCC 4.7177</strain>
    </source>
</reference>
<organism evidence="3 4">
    <name type="scientific">Streptomyces vulcanius</name>
    <dbReference type="NCBI Taxonomy" id="1441876"/>
    <lineage>
        <taxon>Bacteria</taxon>
        <taxon>Bacillati</taxon>
        <taxon>Actinomycetota</taxon>
        <taxon>Actinomycetes</taxon>
        <taxon>Kitasatosporales</taxon>
        <taxon>Streptomycetaceae</taxon>
        <taxon>Streptomyces</taxon>
    </lineage>
</organism>
<comment type="caution">
    <text evidence="3">The sequence shown here is derived from an EMBL/GenBank/DDBJ whole genome shotgun (WGS) entry which is preliminary data.</text>
</comment>
<dbReference type="RefSeq" id="WP_381168688.1">
    <property type="nucleotide sequence ID" value="NZ_JBHSFK010000016.1"/>
</dbReference>
<accession>A0ABV9ASA3</accession>
<evidence type="ECO:0000313" key="4">
    <source>
        <dbReference type="Proteomes" id="UP001595839"/>
    </source>
</evidence>
<dbReference type="CDD" id="cd00093">
    <property type="entry name" value="HTH_XRE"/>
    <property type="match status" value="1"/>
</dbReference>
<dbReference type="SUPFAM" id="SSF47413">
    <property type="entry name" value="lambda repressor-like DNA-binding domains"/>
    <property type="match status" value="1"/>
</dbReference>
<dbReference type="Pfam" id="PF13560">
    <property type="entry name" value="HTH_31"/>
    <property type="match status" value="1"/>
</dbReference>
<dbReference type="Gene3D" id="1.10.260.40">
    <property type="entry name" value="lambda repressor-like DNA-binding domains"/>
    <property type="match status" value="1"/>
</dbReference>
<name>A0ABV9ASA3_9ACTN</name>
<dbReference type="InterPro" id="IPR011990">
    <property type="entry name" value="TPR-like_helical_dom_sf"/>
</dbReference>
<dbReference type="Proteomes" id="UP001595839">
    <property type="component" value="Unassembled WGS sequence"/>
</dbReference>
<evidence type="ECO:0000256" key="1">
    <source>
        <dbReference type="SAM" id="MobiDB-lite"/>
    </source>
</evidence>
<gene>
    <name evidence="3" type="ORF">ACFPIH_24845</name>
</gene>
<keyword evidence="4" id="KW-1185">Reference proteome</keyword>
<dbReference type="PROSITE" id="PS50943">
    <property type="entry name" value="HTH_CROC1"/>
    <property type="match status" value="1"/>
</dbReference>
<feature type="domain" description="HTH cro/C1-type" evidence="2">
    <location>
        <begin position="12"/>
        <end position="54"/>
    </location>
</feature>
<feature type="compositionally biased region" description="Basic and acidic residues" evidence="1">
    <location>
        <begin position="77"/>
        <end position="87"/>
    </location>
</feature>
<dbReference type="InterPro" id="IPR001387">
    <property type="entry name" value="Cro/C1-type_HTH"/>
</dbReference>
<protein>
    <submittedName>
        <fullName evidence="3">Helix-turn-helix domain-containing protein</fullName>
    </submittedName>
</protein>